<keyword evidence="4" id="KW-0862">Zinc</keyword>
<evidence type="ECO:0000313" key="6">
    <source>
        <dbReference type="EMBL" id="MEN7551775.1"/>
    </source>
</evidence>
<dbReference type="EMBL" id="JBDKWZ010000027">
    <property type="protein sequence ID" value="MEN7551775.1"/>
    <property type="molecule type" value="Genomic_DNA"/>
</dbReference>
<evidence type="ECO:0000256" key="1">
    <source>
        <dbReference type="ARBA" id="ARBA00001947"/>
    </source>
</evidence>
<dbReference type="PANTHER" id="PTHR15162:SF7">
    <property type="entry name" value="SUCCINYLGLUTAMATE DESUCCINYLASE"/>
    <property type="match status" value="1"/>
</dbReference>
<evidence type="ECO:0000256" key="2">
    <source>
        <dbReference type="ARBA" id="ARBA00022723"/>
    </source>
</evidence>
<evidence type="ECO:0000256" key="3">
    <source>
        <dbReference type="ARBA" id="ARBA00022801"/>
    </source>
</evidence>
<evidence type="ECO:0000259" key="5">
    <source>
        <dbReference type="Pfam" id="PF24827"/>
    </source>
</evidence>
<dbReference type="GO" id="GO:0005829">
    <property type="term" value="C:cytosol"/>
    <property type="evidence" value="ECO:0007669"/>
    <property type="project" value="TreeGrafter"/>
</dbReference>
<dbReference type="InterPro" id="IPR050178">
    <property type="entry name" value="AspA/AstE_fam"/>
</dbReference>
<keyword evidence="7" id="KW-1185">Reference proteome</keyword>
<proteinExistence type="predicted"/>
<accession>A0AAW9SGR0</accession>
<keyword evidence="3" id="KW-0378">Hydrolase</keyword>
<evidence type="ECO:0000256" key="4">
    <source>
        <dbReference type="ARBA" id="ARBA00022833"/>
    </source>
</evidence>
<name>A0AAW9SGR0_9BACT</name>
<dbReference type="InterPro" id="IPR055438">
    <property type="entry name" value="AstE_AspA_cat"/>
</dbReference>
<dbReference type="AlphaFoldDB" id="A0AAW9SGR0"/>
<dbReference type="Gene3D" id="3.40.630.10">
    <property type="entry name" value="Zn peptidases"/>
    <property type="match status" value="1"/>
</dbReference>
<dbReference type="SUPFAM" id="SSF53187">
    <property type="entry name" value="Zn-dependent exopeptidases"/>
    <property type="match status" value="1"/>
</dbReference>
<evidence type="ECO:0000313" key="7">
    <source>
        <dbReference type="Proteomes" id="UP001403385"/>
    </source>
</evidence>
<feature type="domain" description="Succinylglutamate desuccinylase/Aspartoacylase catalytic" evidence="5">
    <location>
        <begin position="27"/>
        <end position="197"/>
    </location>
</feature>
<dbReference type="Proteomes" id="UP001403385">
    <property type="component" value="Unassembled WGS sequence"/>
</dbReference>
<organism evidence="6 7">
    <name type="scientific">Rapidithrix thailandica</name>
    <dbReference type="NCBI Taxonomy" id="413964"/>
    <lineage>
        <taxon>Bacteria</taxon>
        <taxon>Pseudomonadati</taxon>
        <taxon>Bacteroidota</taxon>
        <taxon>Cytophagia</taxon>
        <taxon>Cytophagales</taxon>
        <taxon>Flammeovirgaceae</taxon>
        <taxon>Rapidithrix</taxon>
    </lineage>
</organism>
<sequence length="406" mass="46720">MAKIYNEALDSTVELKRVIGHIQGAKPGPTLIFIGGIHGNEPSGVFALNKVVEELCHQDIELQGNLYALSGNLWALEKGVRFHRQDLNRLWTVDKVRALENDRIGVNNEDVNQQVEIYTLIRHILDTESGPFYFFDLHTTSSTTIPFLTVNDSLLNRKFIQQYPVPMILGIEEYLDGPFLSYINELGYVSFGFEAGQHDDPASIENHIAFIYLSLVFANVVAKESINFEQYYQRLAKASGYIRSFYEIFYCYKIKAGEKFTMLPGYLNFQQVKKGQLLAKSNNKPVLAPNTSRIFMPLYQSQGDDGFYSIRSIRPIFLALSAVLRKCRLDRIVPLLPGVRWATVYKDSLIVNRKIARFFAKQLLHLLGYRCKQMNGTYLMIKSREFASRTKEYQKESWNQRHPIKN</sequence>
<dbReference type="RefSeq" id="WP_346824554.1">
    <property type="nucleotide sequence ID" value="NZ_JBDKWZ010000027.1"/>
</dbReference>
<comment type="cofactor">
    <cofactor evidence="1">
        <name>Zn(2+)</name>
        <dbReference type="ChEBI" id="CHEBI:29105"/>
    </cofactor>
</comment>
<gene>
    <name evidence="6" type="ORF">AAG747_27920</name>
</gene>
<reference evidence="6 7" key="1">
    <citation type="submission" date="2024-04" db="EMBL/GenBank/DDBJ databases">
        <title>Novel genus in family Flammeovirgaceae.</title>
        <authorList>
            <person name="Nguyen T.H."/>
            <person name="Vuong T.Q."/>
            <person name="Le H."/>
            <person name="Kim S.-G."/>
        </authorList>
    </citation>
    <scope>NUCLEOTIDE SEQUENCE [LARGE SCALE GENOMIC DNA]</scope>
    <source>
        <strain evidence="6 7">JCM 23209</strain>
    </source>
</reference>
<dbReference type="Pfam" id="PF24827">
    <property type="entry name" value="AstE_AspA_cat"/>
    <property type="match status" value="1"/>
</dbReference>
<comment type="caution">
    <text evidence="6">The sequence shown here is derived from an EMBL/GenBank/DDBJ whole genome shotgun (WGS) entry which is preliminary data.</text>
</comment>
<protein>
    <submittedName>
        <fullName evidence="6">Succinylglutamate desuccinylase/aspartoacylase family protein</fullName>
    </submittedName>
</protein>
<keyword evidence="2" id="KW-0479">Metal-binding</keyword>
<dbReference type="PANTHER" id="PTHR15162">
    <property type="entry name" value="ASPARTOACYLASE"/>
    <property type="match status" value="1"/>
</dbReference>
<dbReference type="GO" id="GO:0046872">
    <property type="term" value="F:metal ion binding"/>
    <property type="evidence" value="ECO:0007669"/>
    <property type="project" value="UniProtKB-KW"/>
</dbReference>
<dbReference type="GO" id="GO:0016788">
    <property type="term" value="F:hydrolase activity, acting on ester bonds"/>
    <property type="evidence" value="ECO:0007669"/>
    <property type="project" value="InterPro"/>
</dbReference>